<dbReference type="InterPro" id="IPR016039">
    <property type="entry name" value="Thiolase-like"/>
</dbReference>
<gene>
    <name evidence="9" type="ORF">MNBD_GAMMA01-2060</name>
</gene>
<dbReference type="EC" id="2.3.1.179" evidence="9"/>
<dbReference type="InterPro" id="IPR018201">
    <property type="entry name" value="Ketoacyl_synth_AS"/>
</dbReference>
<protein>
    <submittedName>
        <fullName evidence="9">3-oxoacyl-[acyl-carrier-protein] synthase, KASII</fullName>
        <ecNumber evidence="9">2.3.1.179</ecNumber>
    </submittedName>
</protein>
<dbReference type="InterPro" id="IPR020841">
    <property type="entry name" value="PKS_Beta-ketoAc_synthase_dom"/>
</dbReference>
<dbReference type="InterPro" id="IPR017568">
    <property type="entry name" value="3-oxoacyl-ACP_synth-2"/>
</dbReference>
<dbReference type="EMBL" id="UOEW01000335">
    <property type="protein sequence ID" value="VAW42007.1"/>
    <property type="molecule type" value="Genomic_DNA"/>
</dbReference>
<reference evidence="9" key="1">
    <citation type="submission" date="2018-06" db="EMBL/GenBank/DDBJ databases">
        <authorList>
            <person name="Zhirakovskaya E."/>
        </authorList>
    </citation>
    <scope>NUCLEOTIDE SEQUENCE</scope>
</reference>
<dbReference type="PROSITE" id="PS52004">
    <property type="entry name" value="KS3_2"/>
    <property type="match status" value="1"/>
</dbReference>
<dbReference type="Gene3D" id="3.40.47.10">
    <property type="match status" value="1"/>
</dbReference>
<dbReference type="InterPro" id="IPR014030">
    <property type="entry name" value="Ketoacyl_synth_N"/>
</dbReference>
<proteinExistence type="inferred from homology"/>
<dbReference type="SMART" id="SM00825">
    <property type="entry name" value="PKS_KS"/>
    <property type="match status" value="1"/>
</dbReference>
<name>A0A3B0VU52_9ZZZZ</name>
<dbReference type="NCBIfam" id="NF005589">
    <property type="entry name" value="PRK07314.1"/>
    <property type="match status" value="1"/>
</dbReference>
<evidence type="ECO:0000259" key="8">
    <source>
        <dbReference type="PROSITE" id="PS52004"/>
    </source>
</evidence>
<keyword evidence="4" id="KW-0276">Fatty acid metabolism</keyword>
<dbReference type="GO" id="GO:0004315">
    <property type="term" value="F:3-oxoacyl-[acyl-carrier-protein] synthase activity"/>
    <property type="evidence" value="ECO:0007669"/>
    <property type="project" value="UniProtKB-EC"/>
</dbReference>
<evidence type="ECO:0000256" key="5">
    <source>
        <dbReference type="ARBA" id="ARBA00023098"/>
    </source>
</evidence>
<dbReference type="Pfam" id="PF00109">
    <property type="entry name" value="ketoacyl-synt"/>
    <property type="match status" value="1"/>
</dbReference>
<evidence type="ECO:0000256" key="2">
    <source>
        <dbReference type="ARBA" id="ARBA00022516"/>
    </source>
</evidence>
<evidence type="ECO:0000256" key="6">
    <source>
        <dbReference type="ARBA" id="ARBA00023160"/>
    </source>
</evidence>
<dbReference type="PROSITE" id="PS00606">
    <property type="entry name" value="KS3_1"/>
    <property type="match status" value="1"/>
</dbReference>
<evidence type="ECO:0000256" key="3">
    <source>
        <dbReference type="ARBA" id="ARBA00022679"/>
    </source>
</evidence>
<accession>A0A3B0VU52</accession>
<evidence type="ECO:0000256" key="7">
    <source>
        <dbReference type="ARBA" id="ARBA00023315"/>
    </source>
</evidence>
<dbReference type="AlphaFoldDB" id="A0A3B0VU52"/>
<evidence type="ECO:0000313" key="9">
    <source>
        <dbReference type="EMBL" id="VAW42007.1"/>
    </source>
</evidence>
<evidence type="ECO:0000256" key="4">
    <source>
        <dbReference type="ARBA" id="ARBA00022832"/>
    </source>
</evidence>
<dbReference type="CDD" id="cd00834">
    <property type="entry name" value="KAS_I_II"/>
    <property type="match status" value="1"/>
</dbReference>
<dbReference type="InterPro" id="IPR000794">
    <property type="entry name" value="Beta-ketoacyl_synthase"/>
</dbReference>
<dbReference type="PANTHER" id="PTHR11712:SF336">
    <property type="entry name" value="3-OXOACYL-[ACYL-CARRIER-PROTEIN] SYNTHASE, MITOCHONDRIAL"/>
    <property type="match status" value="1"/>
</dbReference>
<keyword evidence="6" id="KW-0275">Fatty acid biosynthesis</keyword>
<dbReference type="SUPFAM" id="SSF53901">
    <property type="entry name" value="Thiolase-like"/>
    <property type="match status" value="2"/>
</dbReference>
<sequence length="412" mass="43319">MNHRRVVVTGMGIVSPVGNSIDIAWENIVAGNSGIDQLTHFDTSNFACKIAGEVRNLDVSKYIKKKDARKMDPFMHYGIAAGVDAIDDANLEINEENAQRIGVYVGAGIGGIYGIQKTTETWMAKGPRRISPFFVPGTIINMAAGHLSIMYGIKGPSLSVVTACSTATHNIGMGARTIAYGDADVMICGGCEYATTPLAIGGFASAKALSTRNDDPQAASRPWDKDRDGFVLGDGAGILVLEEYEYAKARGAKIYGEVLGFGMSSDAYHMTSPSPAGNGAARCMINAMNDAKINPEHINYINAHGTSTPLGDKGETDAIKTALGDYALQTAVGSTKSMTGHLLGAAGGVEAIFSLLAIRDSILPGTINLDNPDVGCDLDYIANESRDATVNIAMSNSFGFGGTNATVIFKKI</sequence>
<dbReference type="InterPro" id="IPR014031">
    <property type="entry name" value="Ketoacyl_synth_C"/>
</dbReference>
<keyword evidence="7 9" id="KW-0012">Acyltransferase</keyword>
<dbReference type="Pfam" id="PF02801">
    <property type="entry name" value="Ketoacyl-synt_C"/>
    <property type="match status" value="1"/>
</dbReference>
<evidence type="ECO:0000256" key="1">
    <source>
        <dbReference type="ARBA" id="ARBA00008467"/>
    </source>
</evidence>
<comment type="similarity">
    <text evidence="1">Belongs to the thiolase-like superfamily. Beta-ketoacyl-ACP synthases family.</text>
</comment>
<dbReference type="PIRSF" id="PIRSF000447">
    <property type="entry name" value="KAS_II"/>
    <property type="match status" value="1"/>
</dbReference>
<dbReference type="PANTHER" id="PTHR11712">
    <property type="entry name" value="POLYKETIDE SYNTHASE-RELATED"/>
    <property type="match status" value="1"/>
</dbReference>
<keyword evidence="2" id="KW-0444">Lipid biosynthesis</keyword>
<dbReference type="NCBIfam" id="NF004970">
    <property type="entry name" value="PRK06333.1"/>
    <property type="match status" value="1"/>
</dbReference>
<organism evidence="9">
    <name type="scientific">hydrothermal vent metagenome</name>
    <dbReference type="NCBI Taxonomy" id="652676"/>
    <lineage>
        <taxon>unclassified sequences</taxon>
        <taxon>metagenomes</taxon>
        <taxon>ecological metagenomes</taxon>
    </lineage>
</organism>
<keyword evidence="5" id="KW-0443">Lipid metabolism</keyword>
<dbReference type="NCBIfam" id="TIGR03150">
    <property type="entry name" value="fabF"/>
    <property type="match status" value="1"/>
</dbReference>
<feature type="domain" description="Ketosynthase family 3 (KS3)" evidence="8">
    <location>
        <begin position="3"/>
        <end position="411"/>
    </location>
</feature>
<dbReference type="GO" id="GO:0006633">
    <property type="term" value="P:fatty acid biosynthetic process"/>
    <property type="evidence" value="ECO:0007669"/>
    <property type="project" value="UniProtKB-KW"/>
</dbReference>
<dbReference type="FunFam" id="3.40.47.10:FF:000009">
    <property type="entry name" value="3-oxoacyl-[acyl-carrier-protein] synthase 2"/>
    <property type="match status" value="1"/>
</dbReference>
<keyword evidence="3 9" id="KW-0808">Transferase</keyword>
<dbReference type="GO" id="GO:0005829">
    <property type="term" value="C:cytosol"/>
    <property type="evidence" value="ECO:0007669"/>
    <property type="project" value="TreeGrafter"/>
</dbReference>